<dbReference type="GO" id="GO:0008976">
    <property type="term" value="F:polyphosphate kinase activity"/>
    <property type="evidence" value="ECO:0007669"/>
    <property type="project" value="UniProtKB-EC"/>
</dbReference>
<feature type="domain" description="Polyphosphate kinase middle" evidence="8">
    <location>
        <begin position="122"/>
        <end position="304"/>
    </location>
</feature>
<evidence type="ECO:0000259" key="11">
    <source>
        <dbReference type="Pfam" id="PF17941"/>
    </source>
</evidence>
<dbReference type="Gene3D" id="1.20.58.310">
    <property type="entry name" value="Polyphosphate kinase N-terminal domain"/>
    <property type="match status" value="1"/>
</dbReference>
<evidence type="ECO:0000259" key="9">
    <source>
        <dbReference type="Pfam" id="PF13089"/>
    </source>
</evidence>
<dbReference type="NCBIfam" id="NF003921">
    <property type="entry name" value="PRK05443.2-2"/>
    <property type="match status" value="1"/>
</dbReference>
<dbReference type="InterPro" id="IPR025200">
    <property type="entry name" value="PPK_C_dom2"/>
</dbReference>
<feature type="domain" description="Polyphosphate kinase N-terminal" evidence="9">
    <location>
        <begin position="8"/>
        <end position="112"/>
    </location>
</feature>
<keyword evidence="1 6" id="KW-0597">Phosphoprotein</keyword>
<feature type="binding site" evidence="6">
    <location>
        <position position="596"/>
    </location>
    <ligand>
        <name>ATP</name>
        <dbReference type="ChEBI" id="CHEBI:30616"/>
    </ligand>
</feature>
<dbReference type="Pfam" id="PF02503">
    <property type="entry name" value="PP_kinase"/>
    <property type="match status" value="1"/>
</dbReference>
<dbReference type="Pfam" id="PF17941">
    <property type="entry name" value="PP_kinase_C_1"/>
    <property type="match status" value="1"/>
</dbReference>
<dbReference type="Pfam" id="PF13090">
    <property type="entry name" value="PP_kinase_C"/>
    <property type="match status" value="1"/>
</dbReference>
<dbReference type="InterPro" id="IPR036830">
    <property type="entry name" value="PP_kinase_middle_dom_sf"/>
</dbReference>
<feature type="active site" description="Phosphohistidine intermediate" evidence="6">
    <location>
        <position position="435"/>
    </location>
</feature>
<feature type="binding site" evidence="6">
    <location>
        <position position="405"/>
    </location>
    <ligand>
        <name>Mg(2+)</name>
        <dbReference type="ChEBI" id="CHEBI:18420"/>
    </ligand>
</feature>
<keyword evidence="6" id="KW-0460">Magnesium</keyword>
<comment type="function">
    <text evidence="6 7">Catalyzes the reversible transfer of the terminal phosphate of ATP to form a long-chain polyphosphate (polyP).</text>
</comment>
<dbReference type="SUPFAM" id="SSF140356">
    <property type="entry name" value="PPK N-terminal domain-like"/>
    <property type="match status" value="1"/>
</dbReference>
<dbReference type="PANTHER" id="PTHR30218">
    <property type="entry name" value="POLYPHOSPHATE KINASE"/>
    <property type="match status" value="1"/>
</dbReference>
<evidence type="ECO:0000313" key="13">
    <source>
        <dbReference type="Proteomes" id="UP000598032"/>
    </source>
</evidence>
<keyword evidence="13" id="KW-1185">Reference proteome</keyword>
<dbReference type="SUPFAM" id="SSF143724">
    <property type="entry name" value="PHP14-like"/>
    <property type="match status" value="1"/>
</dbReference>
<dbReference type="Proteomes" id="UP000598032">
    <property type="component" value="Unassembled WGS sequence"/>
</dbReference>
<dbReference type="Pfam" id="PF13089">
    <property type="entry name" value="PP_kinase_N"/>
    <property type="match status" value="1"/>
</dbReference>
<dbReference type="CDD" id="cd09168">
    <property type="entry name" value="PLDc_PaPPK1_C2_like"/>
    <property type="match status" value="1"/>
</dbReference>
<dbReference type="Gene3D" id="3.30.1840.10">
    <property type="entry name" value="Polyphosphate kinase middle domain"/>
    <property type="match status" value="1"/>
</dbReference>
<accession>A0ABM8NZS6</accession>
<dbReference type="NCBIfam" id="NF003917">
    <property type="entry name" value="PRK05443.1-1"/>
    <property type="match status" value="1"/>
</dbReference>
<dbReference type="EC" id="2.7.4.1" evidence="6 7"/>
<evidence type="ECO:0000256" key="5">
    <source>
        <dbReference type="ARBA" id="ARBA00022840"/>
    </source>
</evidence>
<comment type="catalytic activity">
    <reaction evidence="6 7">
        <text>[phosphate](n) + ATP = [phosphate](n+1) + ADP</text>
        <dbReference type="Rhea" id="RHEA:19573"/>
        <dbReference type="Rhea" id="RHEA-COMP:9859"/>
        <dbReference type="Rhea" id="RHEA-COMP:14280"/>
        <dbReference type="ChEBI" id="CHEBI:16838"/>
        <dbReference type="ChEBI" id="CHEBI:30616"/>
        <dbReference type="ChEBI" id="CHEBI:456216"/>
        <dbReference type="EC" id="2.7.4.1"/>
    </reaction>
</comment>
<feature type="binding site" evidence="6">
    <location>
        <position position="45"/>
    </location>
    <ligand>
        <name>ATP</name>
        <dbReference type="ChEBI" id="CHEBI:30616"/>
    </ligand>
</feature>
<comment type="PTM">
    <text evidence="6 7">An intermediate of this reaction is the autophosphorylated ppk in which a phosphate is covalently linked to a histidine residue through a N-P bond.</text>
</comment>
<evidence type="ECO:0000313" key="12">
    <source>
        <dbReference type="EMBL" id="CAD6551127.1"/>
    </source>
</evidence>
<name>A0ABM8NZS6_9BURK</name>
<comment type="cofactor">
    <cofactor evidence="6">
        <name>Mg(2+)</name>
        <dbReference type="ChEBI" id="CHEBI:18420"/>
    </cofactor>
</comment>
<keyword evidence="4 6" id="KW-0418">Kinase</keyword>
<comment type="similarity">
    <text evidence="6 7">Belongs to the polyphosphate kinase 1 (PPK1) family.</text>
</comment>
<dbReference type="InterPro" id="IPR041108">
    <property type="entry name" value="PP_kinase_C_1"/>
</dbReference>
<evidence type="ECO:0000256" key="2">
    <source>
        <dbReference type="ARBA" id="ARBA00022679"/>
    </source>
</evidence>
<dbReference type="EMBL" id="CAJHCP010000011">
    <property type="protein sequence ID" value="CAD6551127.1"/>
    <property type="molecule type" value="Genomic_DNA"/>
</dbReference>
<evidence type="ECO:0000256" key="6">
    <source>
        <dbReference type="HAMAP-Rule" id="MF_00347"/>
    </source>
</evidence>
<dbReference type="HAMAP" id="MF_00347">
    <property type="entry name" value="Polyphosphate_kinase"/>
    <property type="match status" value="1"/>
</dbReference>
<dbReference type="InterPro" id="IPR024953">
    <property type="entry name" value="PP_kinase_middle"/>
</dbReference>
<dbReference type="InterPro" id="IPR036832">
    <property type="entry name" value="PPK_N_dom_sf"/>
</dbReference>
<proteinExistence type="inferred from homology"/>
<evidence type="ECO:0000256" key="1">
    <source>
        <dbReference type="ARBA" id="ARBA00022553"/>
    </source>
</evidence>
<feature type="binding site" evidence="6">
    <location>
        <position position="568"/>
    </location>
    <ligand>
        <name>ATP</name>
        <dbReference type="ChEBI" id="CHEBI:30616"/>
    </ligand>
</feature>
<organism evidence="12 13">
    <name type="scientific">Paraburkholderia metrosideri</name>
    <dbReference type="NCBI Taxonomy" id="580937"/>
    <lineage>
        <taxon>Bacteria</taxon>
        <taxon>Pseudomonadati</taxon>
        <taxon>Pseudomonadota</taxon>
        <taxon>Betaproteobacteria</taxon>
        <taxon>Burkholderiales</taxon>
        <taxon>Burkholderiaceae</taxon>
        <taxon>Paraburkholderia</taxon>
    </lineage>
</organism>
<dbReference type="SUPFAM" id="SSF56024">
    <property type="entry name" value="Phospholipase D/nuclease"/>
    <property type="match status" value="2"/>
</dbReference>
<evidence type="ECO:0000259" key="10">
    <source>
        <dbReference type="Pfam" id="PF13090"/>
    </source>
</evidence>
<evidence type="ECO:0000256" key="7">
    <source>
        <dbReference type="RuleBase" id="RU003800"/>
    </source>
</evidence>
<dbReference type="Gene3D" id="3.30.870.10">
    <property type="entry name" value="Endonuclease Chain A"/>
    <property type="match status" value="2"/>
</dbReference>
<gene>
    <name evidence="6 12" type="primary">ppk</name>
    <name evidence="12" type="ORF">LMG28140_04990</name>
</gene>
<dbReference type="NCBIfam" id="NF003918">
    <property type="entry name" value="PRK05443.1-2"/>
    <property type="match status" value="1"/>
</dbReference>
<reference evidence="12 13" key="1">
    <citation type="submission" date="2020-10" db="EMBL/GenBank/DDBJ databases">
        <authorList>
            <person name="Peeters C."/>
        </authorList>
    </citation>
    <scope>NUCLEOTIDE SEQUENCE [LARGE SCALE GENOMIC DNA]</scope>
    <source>
        <strain evidence="12 13">LMG 28140</strain>
    </source>
</reference>
<evidence type="ECO:0000256" key="4">
    <source>
        <dbReference type="ARBA" id="ARBA00022777"/>
    </source>
</evidence>
<keyword evidence="5 6" id="KW-0067">ATP-binding</keyword>
<protein>
    <recommendedName>
        <fullName evidence="6 7">Polyphosphate kinase</fullName>
        <ecNumber evidence="6 7">2.7.4.1</ecNumber>
    </recommendedName>
    <alternativeName>
        <fullName evidence="6">ATP-polyphosphate phosphotransferase</fullName>
    </alternativeName>
    <alternativeName>
        <fullName evidence="6">Polyphosphoric acid kinase</fullName>
    </alternativeName>
</protein>
<keyword evidence="2 6" id="KW-0808">Transferase</keyword>
<keyword evidence="6" id="KW-0479">Metal-binding</keyword>
<sequence>MSIRYPLLNRELGILGFNERVLAQAADPAVPLLERLRFICITSSNLDEFFEVRMAGLQEQMRDNPGALSPDGMSLQHVYDLVVERAQKLVHRQYTMLHDTVLPALEGEGIYFHGTEAWNEAQTEWARNYFFDELLPVLTPIGLDPAHPFPRVLNKSLNFVVELEGKDAFGRQAMMGIVQAPRALPRLVRMPQGLSGYPHGFVLLSSLLQRFVGELFPNLVVRSCNQFRITRNSELFVDEDEITNLRVALQGELPARHLGNAVRLEVSAETPAHVVRRLLDESGLSNKDCYYANGPVNLVRLMQLPEMVDRPDLKFVPHIPAIPPSVANSASMFDVIDQGDVLLHHPYESFQPVLELLLQAAKDPNVVAIKQTIYRTGTDSPLMDALMQAARNGKEVTVVVELLARFDEETNINWASQLEAVGAHVVYGVVGHKCHAKMMLIVRRVSVGGKTTLKRYVHLGTGNYHPRTARLYTDFGLMTADQKICEDVHHVFQQLTGIGGELKLHELWQSPFTLHPKLVEAIRAEAEHARAGKKARIVAKMNALLEPTVIAELYEASQAGVKIDLIVRGVCSLQPGVPGLSENITVRSIVGRFLEHHRIFYFYDDGKEQVYLSSADWMDRNFFRRVEVAFPINNRRLKRRVIAEGLSAFLGDNQSAWLMQSDGHYRRRRPGKSSRNAQMSLLTKFCP</sequence>
<dbReference type="PANTHER" id="PTHR30218:SF0">
    <property type="entry name" value="POLYPHOSPHATE KINASE"/>
    <property type="match status" value="1"/>
</dbReference>
<feature type="domain" description="Polyphosphate kinase C-terminal" evidence="11">
    <location>
        <begin position="331"/>
        <end position="497"/>
    </location>
</feature>
<dbReference type="PIRSF" id="PIRSF015589">
    <property type="entry name" value="PP_kinase"/>
    <property type="match status" value="1"/>
</dbReference>
<feature type="domain" description="Polyphosphate kinase C-terminal" evidence="10">
    <location>
        <begin position="509"/>
        <end position="678"/>
    </location>
</feature>
<dbReference type="CDD" id="cd09165">
    <property type="entry name" value="PLDc_PaPPK1_C1_like"/>
    <property type="match status" value="1"/>
</dbReference>
<comment type="caution">
    <text evidence="12">The sequence shown here is derived from an EMBL/GenBank/DDBJ whole genome shotgun (WGS) entry which is preliminary data.</text>
</comment>
<keyword evidence="3 6" id="KW-0547">Nucleotide-binding</keyword>
<feature type="binding site" evidence="6">
    <location>
        <position position="375"/>
    </location>
    <ligand>
        <name>Mg(2+)</name>
        <dbReference type="ChEBI" id="CHEBI:18420"/>
    </ligand>
</feature>
<dbReference type="InterPro" id="IPR025198">
    <property type="entry name" value="PPK_N_dom"/>
</dbReference>
<evidence type="ECO:0000259" key="8">
    <source>
        <dbReference type="Pfam" id="PF02503"/>
    </source>
</evidence>
<dbReference type="RefSeq" id="WP_201644923.1">
    <property type="nucleotide sequence ID" value="NZ_CAJHCP010000011.1"/>
</dbReference>
<dbReference type="NCBIfam" id="TIGR03705">
    <property type="entry name" value="poly_P_kin"/>
    <property type="match status" value="1"/>
</dbReference>
<dbReference type="InterPro" id="IPR003414">
    <property type="entry name" value="PP_kinase"/>
</dbReference>
<evidence type="ECO:0000256" key="3">
    <source>
        <dbReference type="ARBA" id="ARBA00022741"/>
    </source>
</evidence>
<feature type="binding site" evidence="6">
    <location>
        <position position="472"/>
    </location>
    <ligand>
        <name>ATP</name>
        <dbReference type="ChEBI" id="CHEBI:30616"/>
    </ligand>
</feature>